<gene>
    <name evidence="2" type="ORF">ENL07_06065</name>
</gene>
<accession>A0A7C5DFB7</accession>
<dbReference type="InterPro" id="IPR005509">
    <property type="entry name" value="AfsA_hotdog_dom"/>
</dbReference>
<protein>
    <recommendedName>
        <fullName evidence="1">A-factor biosynthesis hotdog domain-containing protein</fullName>
    </recommendedName>
</protein>
<evidence type="ECO:0000259" key="1">
    <source>
        <dbReference type="Pfam" id="PF03756"/>
    </source>
</evidence>
<name>A0A7C5DFB7_9CHLB</name>
<organism evidence="2">
    <name type="scientific">Chlorobaculum parvum</name>
    <dbReference type="NCBI Taxonomy" id="274539"/>
    <lineage>
        <taxon>Bacteria</taxon>
        <taxon>Pseudomonadati</taxon>
        <taxon>Chlorobiota</taxon>
        <taxon>Chlorobiia</taxon>
        <taxon>Chlorobiales</taxon>
        <taxon>Chlorobiaceae</taxon>
        <taxon>Chlorobaculum</taxon>
    </lineage>
</organism>
<dbReference type="Pfam" id="PF03756">
    <property type="entry name" value="AfsA"/>
    <property type="match status" value="1"/>
</dbReference>
<sequence length="307" mass="35015">MTQKTKHHQERANDTRYCVPVPLPYILLIDGDNLPSSPEEQLVLRAESREEACNILRLLGNTCQPFLSKEYRRLHPGLYEKLETIAGSGFSNDELFGIDTAARLMAKLPLDLRSLINSPIAIGQNDTLPNPIEKNMVHKQHEANVLISEPFAIGGLRYFNIFSETTELKFDHDAPHFQGMLILEALRQAAIASAHYQGLPIDGKLALLNYNTNFHAFLERESPIVCRSYTDFTVDETSKDTEAGIYIQVFQWGRLCADTVLKAFACITNERYQQKEQRLKKITERHKSNFYSKLKRFHESTLSTPCV</sequence>
<proteinExistence type="predicted"/>
<evidence type="ECO:0000313" key="2">
    <source>
        <dbReference type="EMBL" id="HHE32188.1"/>
    </source>
</evidence>
<feature type="domain" description="A-factor biosynthesis hotdog" evidence="1">
    <location>
        <begin position="136"/>
        <end position="264"/>
    </location>
</feature>
<dbReference type="AlphaFoldDB" id="A0A7C5DFB7"/>
<dbReference type="EMBL" id="DRSQ01000129">
    <property type="protein sequence ID" value="HHE32188.1"/>
    <property type="molecule type" value="Genomic_DNA"/>
</dbReference>
<comment type="caution">
    <text evidence="2">The sequence shown here is derived from an EMBL/GenBank/DDBJ whole genome shotgun (WGS) entry which is preliminary data.</text>
</comment>
<dbReference type="Proteomes" id="UP000886058">
    <property type="component" value="Unassembled WGS sequence"/>
</dbReference>
<reference evidence="2" key="1">
    <citation type="journal article" date="2020" name="mSystems">
        <title>Genome- and Community-Level Interaction Insights into Carbon Utilization and Element Cycling Functions of Hydrothermarchaeota in Hydrothermal Sediment.</title>
        <authorList>
            <person name="Zhou Z."/>
            <person name="Liu Y."/>
            <person name="Xu W."/>
            <person name="Pan J."/>
            <person name="Luo Z.H."/>
            <person name="Li M."/>
        </authorList>
    </citation>
    <scope>NUCLEOTIDE SEQUENCE [LARGE SCALE GENOMIC DNA]</scope>
    <source>
        <strain evidence="2">HyVt-633</strain>
    </source>
</reference>